<evidence type="ECO:0000256" key="5">
    <source>
        <dbReference type="RuleBase" id="RU003844"/>
    </source>
</evidence>
<dbReference type="PANTHER" id="PTHR10972:SF102">
    <property type="entry name" value="OXYSTEROL-BINDING PROTEIN"/>
    <property type="match status" value="1"/>
</dbReference>
<dbReference type="Pfam" id="PF01237">
    <property type="entry name" value="Oxysterol_BP"/>
    <property type="match status" value="1"/>
</dbReference>
<evidence type="ECO:0000259" key="8">
    <source>
        <dbReference type="PROSITE" id="PS50003"/>
    </source>
</evidence>
<sequence>MLKMCELIERPSKKNGFCFKLFHPLEHPIWSPKGPHGEAFTSLMFPLPAASIIFRAPSEEAGRKWMEAIELSLKCSSLIVAPKTTILSNNSTNSAPNTPFSVGTPPNGTINIEQRMGHFSSALNSIDRSDDDIVLSTSHQSGCANFNDSEIEKHFDLCDDGHTDLGDDSQEHHSSDDTDDSFFEDEDDTAEAVVQEAIELNDRSKNDHHDVAIVSSNVNSVGNIVETPYIFDGGNEEFGLVGDAGQTEDVPEENKSLLWTLLKQVRPGMDLSKVVLPTFILEQRSFLEKLTDYYYHCDILSQAAIEEDPLLRMKLVLKWYLSGFYKKPKGLKKPYNPILGETFRCFWEHPETNSKTFYIAEQVSHHPPVSAFHVTNRKDGFCISGSILAKSKFYGNSISAILEGTAKLTLLTRDEEYLINFPYAHCKGIFLGPLAFELGGKITITCAKTGCKTELEFKLKPFFGSEDQCNLVQGKVRFGTETIATIEGHWDSEIWYKDKRGKGNSELFWSGIDPKVKSSRLRRHVVPIDLQTETESERLWHKVTLAIQQQNQQAATMEKTILEEAQREAVKQRSARMEIWTPNLFNFDTTQHDWLYKMIDTSPWNVRTDIRQYEHDYVIETLTRRLSKSNGQSIDRSALQKDQMKKSSVRKKFRIRRQITWADPSSGDYDYNENNKCGAQKLERGSSSLQTMIHSSLDNIESQLNSIKNTLTTLQ</sequence>
<dbReference type="PANTHER" id="PTHR10972">
    <property type="entry name" value="OXYSTEROL-BINDING PROTEIN-RELATED"/>
    <property type="match status" value="1"/>
</dbReference>
<dbReference type="AlphaFoldDB" id="A0A9Q0ML82"/>
<dbReference type="Gene3D" id="1.10.287.2720">
    <property type="match status" value="1"/>
</dbReference>
<evidence type="ECO:0000256" key="4">
    <source>
        <dbReference type="ARBA" id="ARBA00023121"/>
    </source>
</evidence>
<keyword evidence="10" id="KW-1185">Reference proteome</keyword>
<comment type="similarity">
    <text evidence="1 5">Belongs to the OSBP family.</text>
</comment>
<protein>
    <recommendedName>
        <fullName evidence="6">Oxysterol-binding protein</fullName>
    </recommendedName>
</protein>
<dbReference type="Proteomes" id="UP001142055">
    <property type="component" value="Chromosome 1"/>
</dbReference>
<dbReference type="GO" id="GO:0005829">
    <property type="term" value="C:cytosol"/>
    <property type="evidence" value="ECO:0007669"/>
    <property type="project" value="TreeGrafter"/>
</dbReference>
<dbReference type="PROSITE" id="PS50003">
    <property type="entry name" value="PH_DOMAIN"/>
    <property type="match status" value="1"/>
</dbReference>
<dbReference type="FunFam" id="2.40.160.120:FF:000020">
    <property type="entry name" value="Oxysterol-binding protein"/>
    <property type="match status" value="1"/>
</dbReference>
<comment type="caution">
    <text evidence="9">The sequence shown here is derived from an EMBL/GenBank/DDBJ whole genome shotgun (WGS) entry which is preliminary data.</text>
</comment>
<evidence type="ECO:0000256" key="3">
    <source>
        <dbReference type="ARBA" id="ARBA00023055"/>
    </source>
</evidence>
<proteinExistence type="inferred from homology"/>
<dbReference type="GO" id="GO:0032541">
    <property type="term" value="C:cortical endoplasmic reticulum"/>
    <property type="evidence" value="ECO:0007669"/>
    <property type="project" value="TreeGrafter"/>
</dbReference>
<feature type="region of interest" description="Disordered" evidence="7">
    <location>
        <begin position="162"/>
        <end position="183"/>
    </location>
</feature>
<evidence type="ECO:0000256" key="7">
    <source>
        <dbReference type="SAM" id="MobiDB-lite"/>
    </source>
</evidence>
<dbReference type="SUPFAM" id="SSF144000">
    <property type="entry name" value="Oxysterol-binding protein-like"/>
    <property type="match status" value="1"/>
</dbReference>
<dbReference type="SUPFAM" id="SSF50729">
    <property type="entry name" value="PH domain-like"/>
    <property type="match status" value="1"/>
</dbReference>
<keyword evidence="2 6" id="KW-0813">Transport</keyword>
<evidence type="ECO:0000256" key="1">
    <source>
        <dbReference type="ARBA" id="ARBA00008842"/>
    </source>
</evidence>
<dbReference type="InterPro" id="IPR001849">
    <property type="entry name" value="PH_domain"/>
</dbReference>
<dbReference type="InterPro" id="IPR018494">
    <property type="entry name" value="Oxysterol-bd_CS"/>
</dbReference>
<gene>
    <name evidence="9" type="ORF">RDWZM_004480</name>
</gene>
<evidence type="ECO:0000256" key="2">
    <source>
        <dbReference type="ARBA" id="ARBA00022448"/>
    </source>
</evidence>
<dbReference type="Gene3D" id="2.40.160.120">
    <property type="match status" value="1"/>
</dbReference>
<dbReference type="GO" id="GO:0015485">
    <property type="term" value="F:cholesterol binding"/>
    <property type="evidence" value="ECO:0007669"/>
    <property type="project" value="TreeGrafter"/>
</dbReference>
<dbReference type="PROSITE" id="PS01013">
    <property type="entry name" value="OSBP"/>
    <property type="match status" value="1"/>
</dbReference>
<evidence type="ECO:0000256" key="6">
    <source>
        <dbReference type="RuleBase" id="RU003845"/>
    </source>
</evidence>
<dbReference type="EMBL" id="JAPWDV010000001">
    <property type="protein sequence ID" value="KAJ6225935.1"/>
    <property type="molecule type" value="Genomic_DNA"/>
</dbReference>
<feature type="non-terminal residue" evidence="9">
    <location>
        <position position="715"/>
    </location>
</feature>
<reference evidence="9" key="1">
    <citation type="submission" date="2022-12" db="EMBL/GenBank/DDBJ databases">
        <title>Genome assemblies of Blomia tropicalis.</title>
        <authorList>
            <person name="Cui Y."/>
        </authorList>
    </citation>
    <scope>NUCLEOTIDE SEQUENCE</scope>
    <source>
        <tissue evidence="9">Adult mites</tissue>
    </source>
</reference>
<keyword evidence="4" id="KW-0446">Lipid-binding</keyword>
<feature type="compositionally biased region" description="Basic and acidic residues" evidence="7">
    <location>
        <begin position="162"/>
        <end position="176"/>
    </location>
</feature>
<accession>A0A9Q0ML82</accession>
<evidence type="ECO:0000313" key="10">
    <source>
        <dbReference type="Proteomes" id="UP001142055"/>
    </source>
</evidence>
<dbReference type="GO" id="GO:0016020">
    <property type="term" value="C:membrane"/>
    <property type="evidence" value="ECO:0007669"/>
    <property type="project" value="TreeGrafter"/>
</dbReference>
<dbReference type="Gene3D" id="2.30.29.30">
    <property type="entry name" value="Pleckstrin-homology domain (PH domain)/Phosphotyrosine-binding domain (PTB)"/>
    <property type="match status" value="1"/>
</dbReference>
<organism evidence="9 10">
    <name type="scientific">Blomia tropicalis</name>
    <name type="common">Mite</name>
    <dbReference type="NCBI Taxonomy" id="40697"/>
    <lineage>
        <taxon>Eukaryota</taxon>
        <taxon>Metazoa</taxon>
        <taxon>Ecdysozoa</taxon>
        <taxon>Arthropoda</taxon>
        <taxon>Chelicerata</taxon>
        <taxon>Arachnida</taxon>
        <taxon>Acari</taxon>
        <taxon>Acariformes</taxon>
        <taxon>Sarcoptiformes</taxon>
        <taxon>Astigmata</taxon>
        <taxon>Glycyphagoidea</taxon>
        <taxon>Echimyopodidae</taxon>
        <taxon>Blomia</taxon>
    </lineage>
</organism>
<name>A0A9Q0ML82_BLOTA</name>
<keyword evidence="3 6" id="KW-0445">Lipid transport</keyword>
<evidence type="ECO:0000313" key="9">
    <source>
        <dbReference type="EMBL" id="KAJ6225935.1"/>
    </source>
</evidence>
<dbReference type="GO" id="GO:0006869">
    <property type="term" value="P:lipid transport"/>
    <property type="evidence" value="ECO:0007669"/>
    <property type="project" value="UniProtKB-KW"/>
</dbReference>
<dbReference type="InterPro" id="IPR011993">
    <property type="entry name" value="PH-like_dom_sf"/>
</dbReference>
<feature type="domain" description="PH" evidence="8">
    <location>
        <begin position="1"/>
        <end position="74"/>
    </location>
</feature>
<dbReference type="FunFam" id="1.10.287.2720:FF:000002">
    <property type="entry name" value="Oxysterol-binding protein"/>
    <property type="match status" value="1"/>
</dbReference>
<dbReference type="InterPro" id="IPR000648">
    <property type="entry name" value="Oxysterol-bd"/>
</dbReference>
<dbReference type="Gene3D" id="3.30.70.3490">
    <property type="match status" value="1"/>
</dbReference>
<dbReference type="InterPro" id="IPR037239">
    <property type="entry name" value="OSBP_sf"/>
</dbReference>